<feature type="transmembrane region" description="Helical" evidence="8">
    <location>
        <begin position="123"/>
        <end position="145"/>
    </location>
</feature>
<evidence type="ECO:0000313" key="10">
    <source>
        <dbReference type="Proteomes" id="UP001489004"/>
    </source>
</evidence>
<keyword evidence="4 8" id="KW-0812">Transmembrane</keyword>
<evidence type="ECO:0000256" key="4">
    <source>
        <dbReference type="ARBA" id="ARBA00022692"/>
    </source>
</evidence>
<dbReference type="PANTHER" id="PTHR43829">
    <property type="entry name" value="AQUAPORIN OR AQUAGLYCEROPORIN RELATED"/>
    <property type="match status" value="1"/>
</dbReference>
<keyword evidence="5 8" id="KW-1133">Transmembrane helix</keyword>
<keyword evidence="6 8" id="KW-0472">Membrane</keyword>
<dbReference type="AlphaFoldDB" id="A0AAW1QAB2"/>
<dbReference type="Pfam" id="PF00230">
    <property type="entry name" value="MIP"/>
    <property type="match status" value="2"/>
</dbReference>
<proteinExistence type="inferred from homology"/>
<organism evidence="9 10">
    <name type="scientific">[Myrmecia] bisecta</name>
    <dbReference type="NCBI Taxonomy" id="41462"/>
    <lineage>
        <taxon>Eukaryota</taxon>
        <taxon>Viridiplantae</taxon>
        <taxon>Chlorophyta</taxon>
        <taxon>core chlorophytes</taxon>
        <taxon>Trebouxiophyceae</taxon>
        <taxon>Trebouxiales</taxon>
        <taxon>Trebouxiaceae</taxon>
        <taxon>Myrmecia</taxon>
    </lineage>
</organism>
<feature type="transmembrane region" description="Helical" evidence="8">
    <location>
        <begin position="411"/>
        <end position="431"/>
    </location>
</feature>
<dbReference type="InterPro" id="IPR000425">
    <property type="entry name" value="MIP"/>
</dbReference>
<dbReference type="SUPFAM" id="SSF81338">
    <property type="entry name" value="Aquaporin-like"/>
    <property type="match status" value="2"/>
</dbReference>
<reference evidence="9 10" key="1">
    <citation type="journal article" date="2024" name="Nat. Commun.">
        <title>Phylogenomics reveals the evolutionary origins of lichenization in chlorophyte algae.</title>
        <authorList>
            <person name="Puginier C."/>
            <person name="Libourel C."/>
            <person name="Otte J."/>
            <person name="Skaloud P."/>
            <person name="Haon M."/>
            <person name="Grisel S."/>
            <person name="Petersen M."/>
            <person name="Berrin J.G."/>
            <person name="Delaux P.M."/>
            <person name="Dal Grande F."/>
            <person name="Keller J."/>
        </authorList>
    </citation>
    <scope>NUCLEOTIDE SEQUENCE [LARGE SCALE GENOMIC DNA]</scope>
    <source>
        <strain evidence="9 10">SAG 2043</strain>
    </source>
</reference>
<accession>A0AAW1QAB2</accession>
<feature type="compositionally biased region" description="Basic and acidic residues" evidence="7">
    <location>
        <begin position="297"/>
        <end position="309"/>
    </location>
</feature>
<dbReference type="InterPro" id="IPR023271">
    <property type="entry name" value="Aquaporin-like"/>
</dbReference>
<feature type="transmembrane region" description="Helical" evidence="8">
    <location>
        <begin position="467"/>
        <end position="488"/>
    </location>
</feature>
<evidence type="ECO:0000256" key="3">
    <source>
        <dbReference type="ARBA" id="ARBA00022448"/>
    </source>
</evidence>
<gene>
    <name evidence="9" type="ORF">WJX72_003653</name>
</gene>
<dbReference type="GO" id="GO:0015250">
    <property type="term" value="F:water channel activity"/>
    <property type="evidence" value="ECO:0007669"/>
    <property type="project" value="TreeGrafter"/>
</dbReference>
<feature type="transmembrane region" description="Helical" evidence="8">
    <location>
        <begin position="100"/>
        <end position="116"/>
    </location>
</feature>
<dbReference type="GO" id="GO:0005886">
    <property type="term" value="C:plasma membrane"/>
    <property type="evidence" value="ECO:0007669"/>
    <property type="project" value="TreeGrafter"/>
</dbReference>
<protein>
    <recommendedName>
        <fullName evidence="11">Glycerol uptake facilitator protein</fullName>
    </recommendedName>
</protein>
<comment type="subcellular location">
    <subcellularLocation>
        <location evidence="1">Membrane</location>
        <topology evidence="1">Multi-pass membrane protein</topology>
    </subcellularLocation>
</comment>
<comment type="caution">
    <text evidence="9">The sequence shown here is derived from an EMBL/GenBank/DDBJ whole genome shotgun (WGS) entry which is preliminary data.</text>
</comment>
<evidence type="ECO:0000256" key="6">
    <source>
        <dbReference type="ARBA" id="ARBA00023136"/>
    </source>
</evidence>
<evidence type="ECO:0000313" key="9">
    <source>
        <dbReference type="EMBL" id="KAK9817882.1"/>
    </source>
</evidence>
<name>A0AAW1QAB2_9CHLO</name>
<comment type="similarity">
    <text evidence="2">Belongs to the MIP/aquaporin (TC 1.A.8) family.</text>
</comment>
<evidence type="ECO:0000256" key="1">
    <source>
        <dbReference type="ARBA" id="ARBA00004141"/>
    </source>
</evidence>
<evidence type="ECO:0000256" key="7">
    <source>
        <dbReference type="SAM" id="MobiDB-lite"/>
    </source>
</evidence>
<keyword evidence="3" id="KW-0813">Transport</keyword>
<dbReference type="InterPro" id="IPR050363">
    <property type="entry name" value="MIP/Aquaporin"/>
</dbReference>
<sequence length="510" mass="54985">MEALCLKGDLAGKRAVLGHQSLHSCRIIVWLFGIRSVVCFAAQNNPPAPGLGTCVIIFLGESVLANEVLAGTKGRGLGYGWVSFGFGMSFYVAILMFDYISAHVNPAMLLALWALGKLDAGDVFALAACEFLGAFVGAVLVWLLYLPHFKSIPAPRSDDPVDNLLRNRNGLEPSTLKIVSYNANPPPAKTWRECLKDVPFFLDPDRHDEAHIGLVERALGRDSLAGPVGSPPHLRRRSVQVADLHERIKELELSDMFGSSSVPADGTYRRATGDDLEEGNPGGKHAHNGDQGRSYAGRHDTDQQDKVEQHNGMQAGQAGRRTLDRQHSSGDLTQPARKRTPRSSRKRLDAAYEAAIRADQNAKLSIFATRPAIPAPLFNWLAEFLATTMLIGGALLISAQDSLQYAEDKPLFVTLDALYTGLFIVVLILGMGGPTGCAMNPARDFAPRLAHWLLPISGKGSSEWSYAWIPFTAGLVGGLAGGGLFAAINQLNHSQVQKSFYTPANLGAAG</sequence>
<dbReference type="PANTHER" id="PTHR43829:SF9">
    <property type="entry name" value="AQUAPORIN-9"/>
    <property type="match status" value="1"/>
</dbReference>
<evidence type="ECO:0000256" key="8">
    <source>
        <dbReference type="SAM" id="Phobius"/>
    </source>
</evidence>
<dbReference type="EMBL" id="JALJOR010000004">
    <property type="protein sequence ID" value="KAK9817882.1"/>
    <property type="molecule type" value="Genomic_DNA"/>
</dbReference>
<feature type="transmembrane region" description="Helical" evidence="8">
    <location>
        <begin position="76"/>
        <end position="94"/>
    </location>
</feature>
<feature type="transmembrane region" description="Helical" evidence="8">
    <location>
        <begin position="377"/>
        <end position="399"/>
    </location>
</feature>
<feature type="region of interest" description="Disordered" evidence="7">
    <location>
        <begin position="257"/>
        <end position="347"/>
    </location>
</feature>
<dbReference type="Gene3D" id="1.20.1080.10">
    <property type="entry name" value="Glycerol uptake facilitator protein"/>
    <property type="match status" value="2"/>
</dbReference>
<feature type="transmembrane region" description="Helical" evidence="8">
    <location>
        <begin position="50"/>
        <end position="69"/>
    </location>
</feature>
<keyword evidence="10" id="KW-1185">Reference proteome</keyword>
<feature type="compositionally biased region" description="Basic residues" evidence="7">
    <location>
        <begin position="336"/>
        <end position="345"/>
    </location>
</feature>
<dbReference type="Proteomes" id="UP001489004">
    <property type="component" value="Unassembled WGS sequence"/>
</dbReference>
<evidence type="ECO:0000256" key="2">
    <source>
        <dbReference type="ARBA" id="ARBA00006175"/>
    </source>
</evidence>
<evidence type="ECO:0000256" key="5">
    <source>
        <dbReference type="ARBA" id="ARBA00022989"/>
    </source>
</evidence>
<dbReference type="GO" id="GO:0015254">
    <property type="term" value="F:glycerol channel activity"/>
    <property type="evidence" value="ECO:0007669"/>
    <property type="project" value="TreeGrafter"/>
</dbReference>
<evidence type="ECO:0008006" key="11">
    <source>
        <dbReference type="Google" id="ProtNLM"/>
    </source>
</evidence>